<evidence type="ECO:0000313" key="5">
    <source>
        <dbReference type="EMBL" id="CDW85440.1"/>
    </source>
</evidence>
<dbReference type="GO" id="GO:0036064">
    <property type="term" value="C:ciliary basal body"/>
    <property type="evidence" value="ECO:0007669"/>
    <property type="project" value="TreeGrafter"/>
</dbReference>
<feature type="region of interest" description="Disordered" evidence="4">
    <location>
        <begin position="646"/>
        <end position="715"/>
    </location>
</feature>
<dbReference type="OrthoDB" id="202825at2759"/>
<organism evidence="5 6">
    <name type="scientific">Stylonychia lemnae</name>
    <name type="common">Ciliate</name>
    <dbReference type="NCBI Taxonomy" id="5949"/>
    <lineage>
        <taxon>Eukaryota</taxon>
        <taxon>Sar</taxon>
        <taxon>Alveolata</taxon>
        <taxon>Ciliophora</taxon>
        <taxon>Intramacronucleata</taxon>
        <taxon>Spirotrichea</taxon>
        <taxon>Stichotrichia</taxon>
        <taxon>Sporadotrichida</taxon>
        <taxon>Oxytrichidae</taxon>
        <taxon>Stylonychinae</taxon>
        <taxon>Stylonychia</taxon>
    </lineage>
</organism>
<dbReference type="PANTHER" id="PTHR12241:SF147">
    <property type="entry name" value="TUBULIN POLYGLUTAMYLASE TTLL7"/>
    <property type="match status" value="1"/>
</dbReference>
<feature type="compositionally biased region" description="Low complexity" evidence="4">
    <location>
        <begin position="667"/>
        <end position="683"/>
    </location>
</feature>
<name>A0A078ASJ9_STYLE</name>
<dbReference type="OMA" id="YQNGQNI"/>
<dbReference type="AlphaFoldDB" id="A0A078ASJ9"/>
<dbReference type="PROSITE" id="PS51221">
    <property type="entry name" value="TTL"/>
    <property type="match status" value="1"/>
</dbReference>
<dbReference type="SUPFAM" id="SSF56059">
    <property type="entry name" value="Glutathione synthetase ATP-binding domain-like"/>
    <property type="match status" value="1"/>
</dbReference>
<protein>
    <submittedName>
        <fullName evidence="5">Tubulin-tyrosine ligase family protein</fullName>
    </submittedName>
</protein>
<gene>
    <name evidence="5" type="primary">Contig13266.g14157</name>
    <name evidence="5" type="ORF">STYLEM_14516</name>
</gene>
<dbReference type="GO" id="GO:0015631">
    <property type="term" value="F:tubulin binding"/>
    <property type="evidence" value="ECO:0007669"/>
    <property type="project" value="TreeGrafter"/>
</dbReference>
<dbReference type="GO" id="GO:0070740">
    <property type="term" value="F:tubulin-glutamic acid ligase activity"/>
    <property type="evidence" value="ECO:0007669"/>
    <property type="project" value="TreeGrafter"/>
</dbReference>
<evidence type="ECO:0000256" key="2">
    <source>
        <dbReference type="ARBA" id="ARBA00022741"/>
    </source>
</evidence>
<evidence type="ECO:0000256" key="3">
    <source>
        <dbReference type="ARBA" id="ARBA00022840"/>
    </source>
</evidence>
<dbReference type="Proteomes" id="UP000039865">
    <property type="component" value="Unassembled WGS sequence"/>
</dbReference>
<feature type="region of interest" description="Disordered" evidence="4">
    <location>
        <begin position="163"/>
        <end position="205"/>
    </location>
</feature>
<keyword evidence="2" id="KW-0547">Nucleotide-binding</keyword>
<dbReference type="Gene3D" id="3.30.470.20">
    <property type="entry name" value="ATP-grasp fold, B domain"/>
    <property type="match status" value="1"/>
</dbReference>
<keyword evidence="1 5" id="KW-0436">Ligase</keyword>
<reference evidence="5 6" key="1">
    <citation type="submission" date="2014-06" db="EMBL/GenBank/DDBJ databases">
        <authorList>
            <person name="Swart Estienne"/>
        </authorList>
    </citation>
    <scope>NUCLEOTIDE SEQUENCE [LARGE SCALE GENOMIC DNA]</scope>
    <source>
        <strain evidence="5 6">130c</strain>
    </source>
</reference>
<feature type="compositionally biased region" description="Polar residues" evidence="4">
    <location>
        <begin position="684"/>
        <end position="700"/>
    </location>
</feature>
<dbReference type="EMBL" id="CCKQ01013736">
    <property type="protein sequence ID" value="CDW85440.1"/>
    <property type="molecule type" value="Genomic_DNA"/>
</dbReference>
<dbReference type="PANTHER" id="PTHR12241">
    <property type="entry name" value="TUBULIN POLYGLUTAMYLASE"/>
    <property type="match status" value="1"/>
</dbReference>
<accession>A0A078ASJ9</accession>
<sequence length="715" mass="83983">MQNSLQQTSIQSSNEPTIKDSTGNNKPSTFSKLQRLSLGNQHTNSNKRQSGTDLQNTNTYEDDPDDDEDYEDDNQEYDLEDDISSSDESMLLEESFDCFNDLVRNLKDIKMQQQNLMNINNNNEKKQRNQQNENISSSGLIKQSFTKLTPLDHQNNSQLQTANSFVNSRKESHQKTKTSNSSNTPQSKREDGNEKQKKKLNQHKRQRLSVNVYNCRYDVVREVSRDYFNMRLLEEDAEDFDIFWSDGGIYPDKLQRLKPFQRLNHFPGMYVLARKNHLGKHLNKLRKRFDQEYDFYPRTWMLPSELTEFRSYYQTTQEKNQRKPQTFIVKPEASCQGKGIFLTKNINEIEANEHCVVQRYIQNPYLMDGLKFDLRIYVLVFGVDPLRLFLYKDGLTRLATEPYQAVNSNNIEEMCMHLTNYAVNKYSSNFVQNKDAKNDSIGHKRSLKYTMRYLKQVKGEDVEGLWEGIKDIIIKTLIAGLPSLNHVYRSCQPDDLENSLCFEILGFDIMIDHKCRPMLLEVNHSPSFSTDSPLDYKIKNELIRDTMKLLGLSVKRKNFYKQQMQEEMEKRMLTGNRQKPQGEQREKMKKEYMQMRDLYELKNLGGYEMIYPCDDGTMEEYARFMDASKEIWEIQTGCHLRNRKRLESMEQKPKPFIVSTASRPQPNSMKNTLNQNNNQSMNQDYSSKNAKIASTKNNKQQLKKIEEEDSAQIQQ</sequence>
<feature type="compositionally biased region" description="Polar residues" evidence="4">
    <location>
        <begin position="177"/>
        <end position="186"/>
    </location>
</feature>
<dbReference type="FunCoup" id="A0A078ASJ9">
    <property type="interactions" value="7"/>
</dbReference>
<dbReference type="GO" id="GO:0005524">
    <property type="term" value="F:ATP binding"/>
    <property type="evidence" value="ECO:0007669"/>
    <property type="project" value="UniProtKB-KW"/>
</dbReference>
<feature type="region of interest" description="Disordered" evidence="4">
    <location>
        <begin position="1"/>
        <end position="75"/>
    </location>
</feature>
<keyword evidence="6" id="KW-1185">Reference proteome</keyword>
<feature type="compositionally biased region" description="Polar residues" evidence="4">
    <location>
        <begin position="1"/>
        <end position="59"/>
    </location>
</feature>
<dbReference type="GO" id="GO:0000226">
    <property type="term" value="P:microtubule cytoskeleton organization"/>
    <property type="evidence" value="ECO:0007669"/>
    <property type="project" value="TreeGrafter"/>
</dbReference>
<dbReference type="InterPro" id="IPR004344">
    <property type="entry name" value="TTL/TTLL_fam"/>
</dbReference>
<evidence type="ECO:0000256" key="4">
    <source>
        <dbReference type="SAM" id="MobiDB-lite"/>
    </source>
</evidence>
<feature type="compositionally biased region" description="Acidic residues" evidence="4">
    <location>
        <begin position="60"/>
        <end position="75"/>
    </location>
</feature>
<evidence type="ECO:0000256" key="1">
    <source>
        <dbReference type="ARBA" id="ARBA00022598"/>
    </source>
</evidence>
<feature type="compositionally biased region" description="Basic residues" evidence="4">
    <location>
        <begin position="196"/>
        <end position="205"/>
    </location>
</feature>
<proteinExistence type="predicted"/>
<dbReference type="InParanoid" id="A0A078ASJ9"/>
<dbReference type="Pfam" id="PF03133">
    <property type="entry name" value="TTL"/>
    <property type="match status" value="1"/>
</dbReference>
<evidence type="ECO:0000313" key="6">
    <source>
        <dbReference type="Proteomes" id="UP000039865"/>
    </source>
</evidence>
<keyword evidence="3" id="KW-0067">ATP-binding</keyword>